<proteinExistence type="predicted"/>
<organism evidence="5 6">
    <name type="scientific">Pontibacillus salicampi</name>
    <dbReference type="NCBI Taxonomy" id="1449801"/>
    <lineage>
        <taxon>Bacteria</taxon>
        <taxon>Bacillati</taxon>
        <taxon>Bacillota</taxon>
        <taxon>Bacilli</taxon>
        <taxon>Bacillales</taxon>
        <taxon>Bacillaceae</taxon>
        <taxon>Pontibacillus</taxon>
    </lineage>
</organism>
<evidence type="ECO:0000256" key="3">
    <source>
        <dbReference type="SAM" id="MobiDB-lite"/>
    </source>
</evidence>
<evidence type="ECO:0000313" key="5">
    <source>
        <dbReference type="EMBL" id="MFC0521975.1"/>
    </source>
</evidence>
<keyword evidence="2" id="KW-0067">ATP-binding</keyword>
<gene>
    <name evidence="5" type="primary">abc-f</name>
    <name evidence="5" type="ORF">ACFFGV_00030</name>
</gene>
<dbReference type="InterPro" id="IPR051309">
    <property type="entry name" value="ABCF_ATPase"/>
</dbReference>
<dbReference type="EMBL" id="JBHLTP010000001">
    <property type="protein sequence ID" value="MFC0521975.1"/>
    <property type="molecule type" value="Genomic_DNA"/>
</dbReference>
<keyword evidence="6" id="KW-1185">Reference proteome</keyword>
<dbReference type="CDD" id="cd03221">
    <property type="entry name" value="ABCF_EF-3"/>
    <property type="match status" value="2"/>
</dbReference>
<dbReference type="PROSITE" id="PS50893">
    <property type="entry name" value="ABC_TRANSPORTER_2"/>
    <property type="match status" value="1"/>
</dbReference>
<feature type="domain" description="ABC transporter" evidence="4">
    <location>
        <begin position="273"/>
        <end position="480"/>
    </location>
</feature>
<dbReference type="Proteomes" id="UP001589836">
    <property type="component" value="Unassembled WGS sequence"/>
</dbReference>
<dbReference type="SUPFAM" id="SSF52540">
    <property type="entry name" value="P-loop containing nucleoside triphosphate hydrolases"/>
    <property type="match status" value="2"/>
</dbReference>
<evidence type="ECO:0000256" key="2">
    <source>
        <dbReference type="ARBA" id="ARBA00022840"/>
    </source>
</evidence>
<evidence type="ECO:0000313" key="6">
    <source>
        <dbReference type="Proteomes" id="UP001589836"/>
    </source>
</evidence>
<accession>A0ABV6LHU4</accession>
<dbReference type="InterPro" id="IPR003593">
    <property type="entry name" value="AAA+_ATPase"/>
</dbReference>
<evidence type="ECO:0000256" key="1">
    <source>
        <dbReference type="ARBA" id="ARBA00022741"/>
    </source>
</evidence>
<evidence type="ECO:0000259" key="4">
    <source>
        <dbReference type="PROSITE" id="PS50893"/>
    </source>
</evidence>
<dbReference type="PROSITE" id="PS00211">
    <property type="entry name" value="ABC_TRANSPORTER_1"/>
    <property type="match status" value="1"/>
</dbReference>
<dbReference type="InterPro" id="IPR003439">
    <property type="entry name" value="ABC_transporter-like_ATP-bd"/>
</dbReference>
<dbReference type="SMART" id="SM00382">
    <property type="entry name" value="AAA"/>
    <property type="match status" value="2"/>
</dbReference>
<comment type="caution">
    <text evidence="5">The sequence shown here is derived from an EMBL/GenBank/DDBJ whole genome shotgun (WGS) entry which is preliminary data.</text>
</comment>
<reference evidence="5 6" key="1">
    <citation type="submission" date="2024-09" db="EMBL/GenBank/DDBJ databases">
        <authorList>
            <person name="Sun Q."/>
            <person name="Mori K."/>
        </authorList>
    </citation>
    <scope>NUCLEOTIDE SEQUENCE [LARGE SCALE GENOMIC DNA]</scope>
    <source>
        <strain evidence="5 6">NCAIM B.02529</strain>
    </source>
</reference>
<dbReference type="Gene3D" id="3.40.50.300">
    <property type="entry name" value="P-loop containing nucleotide triphosphate hydrolases"/>
    <property type="match status" value="3"/>
</dbReference>
<dbReference type="Pfam" id="PF00005">
    <property type="entry name" value="ABC_tran"/>
    <property type="match status" value="2"/>
</dbReference>
<dbReference type="RefSeq" id="WP_377344450.1">
    <property type="nucleotide sequence ID" value="NZ_JBHLTP010000001.1"/>
</dbReference>
<protein>
    <submittedName>
        <fullName evidence="5">Ribosomal protection-like ABC-F family protein</fullName>
    </submittedName>
</protein>
<dbReference type="InterPro" id="IPR017871">
    <property type="entry name" value="ABC_transporter-like_CS"/>
</dbReference>
<sequence>MRILHAHNIDYSIGERNVLSIKELSIHSGNRIGLVGKNGIGKSLLLHYLLGKTEETPAVQWNGSVHYFSQLDDIQSAEWNKQSGGEKTLRKLQHIFQEPADLLLLDEPTNNLDWHQIELLEQKLLQQKAAFVIVSHDRALLDTVCSTIWELDEGDVHVYNGNYSYYQEAKALQVRQQHEAFEAYTKEKKRLTERMRQKEQQAKGMNKPPARMGSSEWQLHKGKASGKKQKVERVTKVIQERIDRLDKVEKPFEWDKVTMGARNSSPIHRKHVLFAKEISKTLEGSPLYLIPSLKLKTGSKTALLGKNGSGKSTLLHQLLNERQDNWSAQATIGHFEQTLEALPAEESILQFTQANSTLPQHEIRIILGRLHFKEEEVHKPIGVLSGGERVKAALARLLTGDYNVLVLDEPTNHLDVEAIAALESLVVAYPGTILFVSHDRRFVSKTANHLWMLEKQQVTSYAGSLSSYQEYMDRDKAVSPLTEDKMRLENKLTELIGRLSAPEPKENIEDLEKQYAETLATLRSLS</sequence>
<name>A0ABV6LHU4_9BACI</name>
<dbReference type="InterPro" id="IPR027417">
    <property type="entry name" value="P-loop_NTPase"/>
</dbReference>
<dbReference type="PANTHER" id="PTHR42855:SF2">
    <property type="entry name" value="DRUG RESISTANCE ABC TRANSPORTER,ATP-BINDING PROTEIN"/>
    <property type="match status" value="1"/>
</dbReference>
<dbReference type="NCBIfam" id="NF000355">
    <property type="entry name" value="ribo_prot_ABC_F"/>
    <property type="match status" value="1"/>
</dbReference>
<keyword evidence="1" id="KW-0547">Nucleotide-binding</keyword>
<dbReference type="PANTHER" id="PTHR42855">
    <property type="entry name" value="ABC TRANSPORTER ATP-BINDING SUBUNIT"/>
    <property type="match status" value="1"/>
</dbReference>
<feature type="region of interest" description="Disordered" evidence="3">
    <location>
        <begin position="199"/>
        <end position="231"/>
    </location>
</feature>